<dbReference type="Gene3D" id="2.60.40.420">
    <property type="entry name" value="Cupredoxins - blue copper proteins"/>
    <property type="match status" value="1"/>
</dbReference>
<evidence type="ECO:0000313" key="8">
    <source>
        <dbReference type="Proteomes" id="UP000027215"/>
    </source>
</evidence>
<dbReference type="NCBIfam" id="TIGR02695">
    <property type="entry name" value="azurin"/>
    <property type="match status" value="1"/>
</dbReference>
<keyword evidence="3 5" id="KW-0249">Electron transport</keyword>
<evidence type="ECO:0000256" key="3">
    <source>
        <dbReference type="ARBA" id="ARBA00022982"/>
    </source>
</evidence>
<dbReference type="InterPro" id="IPR008972">
    <property type="entry name" value="Cupredoxin"/>
</dbReference>
<dbReference type="GO" id="GO:0042597">
    <property type="term" value="C:periplasmic space"/>
    <property type="evidence" value="ECO:0007669"/>
    <property type="project" value="UniProtKB-SubCell"/>
</dbReference>
<evidence type="ECO:0000313" key="7">
    <source>
        <dbReference type="EMBL" id="AIC10661.1"/>
    </source>
</evidence>
<feature type="signal peptide" evidence="5">
    <location>
        <begin position="1"/>
        <end position="22"/>
    </location>
</feature>
<evidence type="ECO:0000256" key="4">
    <source>
        <dbReference type="ARBA" id="ARBA00023008"/>
    </source>
</evidence>
<keyword evidence="1 5" id="KW-0813">Transport</keyword>
<keyword evidence="5" id="KW-0732">Signal</keyword>
<dbReference type="PANTHER" id="PTHR38439:SF2">
    <property type="entry name" value="OUTER MEMBRANE PROTEIN H.8"/>
    <property type="match status" value="1"/>
</dbReference>
<dbReference type="PATRIC" id="fig|155920.8.peg.2839"/>
<evidence type="ECO:0000256" key="1">
    <source>
        <dbReference type="ARBA" id="ARBA00022448"/>
    </source>
</evidence>
<feature type="domain" description="Blue (type 1) copper" evidence="6">
    <location>
        <begin position="24"/>
        <end position="147"/>
    </location>
</feature>
<evidence type="ECO:0000259" key="6">
    <source>
        <dbReference type="Pfam" id="PF00127"/>
    </source>
</evidence>
<dbReference type="GO" id="GO:0005507">
    <property type="term" value="F:copper ion binding"/>
    <property type="evidence" value="ECO:0007669"/>
    <property type="project" value="UniProtKB-UniRule"/>
</dbReference>
<accession>A0A060HBA9</accession>
<feature type="chain" id="PRO_5006511931" description="Azurin" evidence="5">
    <location>
        <begin position="23"/>
        <end position="151"/>
    </location>
</feature>
<dbReference type="Proteomes" id="UP000027215">
    <property type="component" value="Chromosome"/>
</dbReference>
<keyword evidence="2 5" id="KW-0479">Metal-binding</keyword>
<organism evidence="7 8">
    <name type="scientific">Xylella fastidiosa subsp. sandyi Ann-1</name>
    <dbReference type="NCBI Taxonomy" id="155920"/>
    <lineage>
        <taxon>Bacteria</taxon>
        <taxon>Pseudomonadati</taxon>
        <taxon>Pseudomonadota</taxon>
        <taxon>Gammaproteobacteria</taxon>
        <taxon>Lysobacterales</taxon>
        <taxon>Lysobacteraceae</taxon>
        <taxon>Xylella</taxon>
    </lineage>
</organism>
<dbReference type="PANTHER" id="PTHR38439">
    <property type="entry name" value="AURACYANIN-B"/>
    <property type="match status" value="1"/>
</dbReference>
<protein>
    <recommendedName>
        <fullName evidence="5">Azurin</fullName>
    </recommendedName>
</protein>
<dbReference type="GO" id="GO:0009055">
    <property type="term" value="F:electron transfer activity"/>
    <property type="evidence" value="ECO:0007669"/>
    <property type="project" value="InterPro"/>
</dbReference>
<reference evidence="7 8" key="1">
    <citation type="submission" date="2013-08" db="EMBL/GenBank/DDBJ databases">
        <authorList>
            <person name="Stouthamer R."/>
            <person name="Nunney L."/>
        </authorList>
    </citation>
    <scope>NUCLEOTIDE SEQUENCE [LARGE SCALE GENOMIC DNA]</scope>
    <source>
        <strain evidence="8">ann-1</strain>
    </source>
</reference>
<sequence>MKLLRNTVLPAILLCTSPALWAKTCAVTISANDQMKFDQDTIKIAAECTHVNLTLTHTGKRSARVMGHNWVLTKTTDMQAVALAGLHATLADNYVPKADPRVIAHTAIIGGSERTSITFPTNTLSKNVSYTFFCSFPGHWALMKGTLSFGG</sequence>
<comment type="function">
    <text evidence="5">Transfers electrons from cytochrome c551 to cytochrome oxidase.</text>
</comment>
<comment type="subcellular location">
    <subcellularLocation>
        <location evidence="5">Periplasm</location>
    </subcellularLocation>
</comment>
<dbReference type="InterPro" id="IPR000923">
    <property type="entry name" value="BlueCu_1"/>
</dbReference>
<dbReference type="HOGENOM" id="CLU_112845_1_0_6"/>
<dbReference type="InterPro" id="IPR050845">
    <property type="entry name" value="Cu-binding_ET"/>
</dbReference>
<dbReference type="InterPro" id="IPR014068">
    <property type="entry name" value="Azurin"/>
</dbReference>
<keyword evidence="4 5" id="KW-0186">Copper</keyword>
<dbReference type="CDD" id="cd13922">
    <property type="entry name" value="Azurin"/>
    <property type="match status" value="1"/>
</dbReference>
<evidence type="ECO:0000256" key="2">
    <source>
        <dbReference type="ARBA" id="ARBA00022723"/>
    </source>
</evidence>
<dbReference type="EMBL" id="CP006696">
    <property type="protein sequence ID" value="AIC10661.1"/>
    <property type="molecule type" value="Genomic_DNA"/>
</dbReference>
<dbReference type="Pfam" id="PF00127">
    <property type="entry name" value="Copper-bind"/>
    <property type="match status" value="1"/>
</dbReference>
<dbReference type="AlphaFoldDB" id="A0A060HBA9"/>
<evidence type="ECO:0000256" key="5">
    <source>
        <dbReference type="RuleBase" id="RU363017"/>
    </source>
</evidence>
<dbReference type="SUPFAM" id="SSF49503">
    <property type="entry name" value="Cupredoxins"/>
    <property type="match status" value="1"/>
</dbReference>
<name>A0A060HBA9_XYLFS</name>
<proteinExistence type="predicted"/>
<gene>
    <name evidence="7" type="ORF">D934_12060</name>
</gene>
<keyword evidence="5" id="KW-0574">Periplasm</keyword>
<dbReference type="KEGG" id="xfs:D934_12060"/>